<dbReference type="Proteomes" id="UP000321558">
    <property type="component" value="Unassembled WGS sequence"/>
</dbReference>
<reference evidence="2 3" key="1">
    <citation type="submission" date="2019-07" db="EMBL/GenBank/DDBJ databases">
        <title>Whole genome shotgun sequence of Oceanobacillus sojae NBRC 105379.</title>
        <authorList>
            <person name="Hosoyama A."/>
            <person name="Uohara A."/>
            <person name="Ohji S."/>
            <person name="Ichikawa N."/>
        </authorList>
    </citation>
    <scope>NUCLEOTIDE SEQUENCE [LARGE SCALE GENOMIC DNA]</scope>
    <source>
        <strain evidence="2 3">NBRC 105379</strain>
    </source>
</reference>
<comment type="caution">
    <text evidence="2">The sequence shown here is derived from an EMBL/GenBank/DDBJ whole genome shotgun (WGS) entry which is preliminary data.</text>
</comment>
<dbReference type="InterPro" id="IPR011256">
    <property type="entry name" value="Reg_factor_effector_dom_sf"/>
</dbReference>
<gene>
    <name evidence="2" type="ORF">OSO01_37950</name>
</gene>
<dbReference type="EMBL" id="BJYM01000018">
    <property type="protein sequence ID" value="GEN89056.1"/>
    <property type="molecule type" value="Genomic_DNA"/>
</dbReference>
<keyword evidence="3" id="KW-1185">Reference proteome</keyword>
<protein>
    <recommendedName>
        <fullName evidence="1">AraC effector-binding domain-containing protein</fullName>
    </recommendedName>
</protein>
<organism evidence="2 3">
    <name type="scientific">Oceanobacillus sojae</name>
    <dbReference type="NCBI Taxonomy" id="582851"/>
    <lineage>
        <taxon>Bacteria</taxon>
        <taxon>Bacillati</taxon>
        <taxon>Bacillota</taxon>
        <taxon>Bacilli</taxon>
        <taxon>Bacillales</taxon>
        <taxon>Bacillaceae</taxon>
        <taxon>Oceanobacillus</taxon>
    </lineage>
</organism>
<dbReference type="Pfam" id="PF14526">
    <property type="entry name" value="Cass2"/>
    <property type="match status" value="1"/>
</dbReference>
<accession>A0A511ZNN1</accession>
<dbReference type="RefSeq" id="WP_147211967.1">
    <property type="nucleotide sequence ID" value="NZ_BJYM01000018.1"/>
</dbReference>
<dbReference type="Gene3D" id="3.20.80.10">
    <property type="entry name" value="Regulatory factor, effector binding domain"/>
    <property type="match status" value="1"/>
</dbReference>
<dbReference type="InterPro" id="IPR029441">
    <property type="entry name" value="Cass2"/>
</dbReference>
<proteinExistence type="predicted"/>
<name>A0A511ZNN1_9BACI</name>
<feature type="domain" description="AraC effector-binding" evidence="1">
    <location>
        <begin position="1"/>
        <end position="150"/>
    </location>
</feature>
<dbReference type="InterPro" id="IPR010499">
    <property type="entry name" value="AraC_E-bd"/>
</dbReference>
<dbReference type="SMART" id="SM00871">
    <property type="entry name" value="AraC_E_bind"/>
    <property type="match status" value="1"/>
</dbReference>
<evidence type="ECO:0000313" key="2">
    <source>
        <dbReference type="EMBL" id="GEN89056.1"/>
    </source>
</evidence>
<evidence type="ECO:0000313" key="3">
    <source>
        <dbReference type="Proteomes" id="UP000321558"/>
    </source>
</evidence>
<dbReference type="OrthoDB" id="1645792at2"/>
<sequence length="152" mass="17354">MQIKQKDAGQFIGRSIEIAGKGIHDEKYSQEKTAFYQELFKLGMMKELMPVSKDKKGYAVIIPIENGIRYFAGILSDDYIEGYEMLEISSQSYVVLAAQDGISRNLFDQLEDTFFIDKEKSVQYNGKEVLEVLLNRNPANAEVELWVPVTNE</sequence>
<evidence type="ECO:0000259" key="1">
    <source>
        <dbReference type="SMART" id="SM00871"/>
    </source>
</evidence>
<dbReference type="AlphaFoldDB" id="A0A511ZNN1"/>